<feature type="domain" description="LRRCT" evidence="4">
    <location>
        <begin position="205"/>
        <end position="255"/>
    </location>
</feature>
<organism evidence="5 6">
    <name type="scientific">Limosa lapponica baueri</name>
    <dbReference type="NCBI Taxonomy" id="1758121"/>
    <lineage>
        <taxon>Eukaryota</taxon>
        <taxon>Metazoa</taxon>
        <taxon>Chordata</taxon>
        <taxon>Craniata</taxon>
        <taxon>Vertebrata</taxon>
        <taxon>Euteleostomi</taxon>
        <taxon>Archelosauria</taxon>
        <taxon>Archosauria</taxon>
        <taxon>Dinosauria</taxon>
        <taxon>Saurischia</taxon>
        <taxon>Theropoda</taxon>
        <taxon>Coelurosauria</taxon>
        <taxon>Aves</taxon>
        <taxon>Neognathae</taxon>
        <taxon>Neoaves</taxon>
        <taxon>Charadriiformes</taxon>
        <taxon>Scolopacidae</taxon>
        <taxon>Limosa</taxon>
    </lineage>
</organism>
<evidence type="ECO:0000313" key="5">
    <source>
        <dbReference type="EMBL" id="PKU27533.1"/>
    </source>
</evidence>
<dbReference type="InterPro" id="IPR050541">
    <property type="entry name" value="LRR_TM_domain-containing"/>
</dbReference>
<dbReference type="AlphaFoldDB" id="A0A2I0T152"/>
<accession>A0A2I0T152</accession>
<keyword evidence="3" id="KW-0677">Repeat</keyword>
<dbReference type="Proteomes" id="UP000233556">
    <property type="component" value="Unassembled WGS sequence"/>
</dbReference>
<evidence type="ECO:0000313" key="6">
    <source>
        <dbReference type="Proteomes" id="UP000233556"/>
    </source>
</evidence>
<protein>
    <recommendedName>
        <fullName evidence="4">LRRCT domain-containing protein</fullName>
    </recommendedName>
</protein>
<dbReference type="SMART" id="SM00369">
    <property type="entry name" value="LRR_TYP"/>
    <property type="match status" value="7"/>
</dbReference>
<dbReference type="Gene3D" id="3.80.10.10">
    <property type="entry name" value="Ribonuclease Inhibitor"/>
    <property type="match status" value="3"/>
</dbReference>
<dbReference type="Pfam" id="PF13855">
    <property type="entry name" value="LRR_8"/>
    <property type="match status" value="2"/>
</dbReference>
<keyword evidence="6" id="KW-1185">Reference proteome</keyword>
<dbReference type="InterPro" id="IPR001611">
    <property type="entry name" value="Leu-rich_rpt"/>
</dbReference>
<dbReference type="SUPFAM" id="SSF52058">
    <property type="entry name" value="L domain-like"/>
    <property type="match status" value="1"/>
</dbReference>
<sequence length="310" mass="34877">MCKCAPEEIIHCNRAGLRALPGEIAASTVSLNLSNNYLRILTTNTFRNLTFLHSLWLDGNNLTFLSPGTFHALSKLRELHLSRNSRLTYLHANTFRGLLNLISLDLSHCNIFEIHPLLFSHLPSLERLDLASNNMRYVPQAFRNLSSLTRNLYLNNNQISSISDSAFASLNKLHFLHLSKNNLSSLPIRLFAELPKLKYVFLSHNPWRCDCKMLWFWRWSATRRGAVEGLHCAFPGPRNATATDAPRPGDPTDCTVPPELASEDKCWVAGTSLAPRPPALPSKVALLALVCHAWYFARGWDTSVATFDNV</sequence>
<reference evidence="6" key="1">
    <citation type="submission" date="2017-11" db="EMBL/GenBank/DDBJ databases">
        <authorList>
            <person name="Lima N.C."/>
            <person name="Parody-Merino A.M."/>
            <person name="Battley P.F."/>
            <person name="Fidler A.E."/>
            <person name="Prosdocimi F."/>
        </authorList>
    </citation>
    <scope>NUCLEOTIDE SEQUENCE [LARGE SCALE GENOMIC DNA]</scope>
</reference>
<keyword evidence="1" id="KW-0433">Leucine-rich repeat</keyword>
<evidence type="ECO:0000256" key="3">
    <source>
        <dbReference type="ARBA" id="ARBA00022737"/>
    </source>
</evidence>
<dbReference type="PANTHER" id="PTHR24369:SF210">
    <property type="entry name" value="CHAOPTIN-RELATED"/>
    <property type="match status" value="1"/>
</dbReference>
<dbReference type="PROSITE" id="PS51450">
    <property type="entry name" value="LRR"/>
    <property type="match status" value="2"/>
</dbReference>
<dbReference type="InterPro" id="IPR003591">
    <property type="entry name" value="Leu-rich_rpt_typical-subtyp"/>
</dbReference>
<gene>
    <name evidence="5" type="ORF">llap_22163</name>
</gene>
<dbReference type="InterPro" id="IPR032675">
    <property type="entry name" value="LRR_dom_sf"/>
</dbReference>
<dbReference type="SMART" id="SM00082">
    <property type="entry name" value="LRRCT"/>
    <property type="match status" value="1"/>
</dbReference>
<evidence type="ECO:0000259" key="4">
    <source>
        <dbReference type="SMART" id="SM00082"/>
    </source>
</evidence>
<name>A0A2I0T152_LIMLA</name>
<dbReference type="PANTHER" id="PTHR24369">
    <property type="entry name" value="ANTIGEN BSP, PUTATIVE-RELATED"/>
    <property type="match status" value="1"/>
</dbReference>
<dbReference type="EMBL" id="KZ526291">
    <property type="protein sequence ID" value="PKU27533.1"/>
    <property type="molecule type" value="Genomic_DNA"/>
</dbReference>
<evidence type="ECO:0000256" key="1">
    <source>
        <dbReference type="ARBA" id="ARBA00022614"/>
    </source>
</evidence>
<dbReference type="InterPro" id="IPR000483">
    <property type="entry name" value="Cys-rich_flank_reg_C"/>
</dbReference>
<reference evidence="6" key="2">
    <citation type="submission" date="2017-12" db="EMBL/GenBank/DDBJ databases">
        <title>Genome sequence of the Bar-tailed Godwit (Limosa lapponica baueri).</title>
        <authorList>
            <person name="Lima N.C.B."/>
            <person name="Parody-Merino A.M."/>
            <person name="Battley P.F."/>
            <person name="Fidler A.E."/>
            <person name="Prosdocimi F."/>
        </authorList>
    </citation>
    <scope>NUCLEOTIDE SEQUENCE [LARGE SCALE GENOMIC DNA]</scope>
</reference>
<dbReference type="GO" id="GO:0005886">
    <property type="term" value="C:plasma membrane"/>
    <property type="evidence" value="ECO:0007669"/>
    <property type="project" value="TreeGrafter"/>
</dbReference>
<evidence type="ECO:0000256" key="2">
    <source>
        <dbReference type="ARBA" id="ARBA00022729"/>
    </source>
</evidence>
<dbReference type="OrthoDB" id="1055097at2759"/>
<keyword evidence="2" id="KW-0732">Signal</keyword>
<proteinExistence type="predicted"/>